<evidence type="ECO:0000256" key="12">
    <source>
        <dbReference type="ARBA" id="ARBA00023242"/>
    </source>
</evidence>
<feature type="compositionally biased region" description="Polar residues" evidence="14">
    <location>
        <begin position="134"/>
        <end position="145"/>
    </location>
</feature>
<feature type="compositionally biased region" description="Basic and acidic residues" evidence="14">
    <location>
        <begin position="35"/>
        <end position="49"/>
    </location>
</feature>
<dbReference type="InterPro" id="IPR042530">
    <property type="entry name" value="EME1/EME2_C"/>
</dbReference>
<dbReference type="PANTHER" id="PTHR21077:SF5">
    <property type="entry name" value="CROSSOVER JUNCTION ENDONUCLEASE MMS4"/>
    <property type="match status" value="1"/>
</dbReference>
<evidence type="ECO:0000256" key="8">
    <source>
        <dbReference type="ARBA" id="ARBA00022801"/>
    </source>
</evidence>
<evidence type="ECO:0000256" key="5">
    <source>
        <dbReference type="ARBA" id="ARBA00022723"/>
    </source>
</evidence>
<keyword evidence="4" id="KW-0540">Nuclease</keyword>
<evidence type="ECO:0000256" key="14">
    <source>
        <dbReference type="SAM" id="MobiDB-lite"/>
    </source>
</evidence>
<dbReference type="AlphaFoldDB" id="A0A6G1M2X3"/>
<keyword evidence="6" id="KW-0255">Endonuclease</keyword>
<keyword evidence="13" id="KW-0469">Meiosis</keyword>
<sequence>MSAKGRAPVISLLSSDDEVDLPAPRKQDSNSILKENVEPRRSSSKELSKSKASKSASTTSKKAAPVTERLNPSKPSSSSSSLSTSFSNVQKPAKKAADPITISSSPSASPPRLPQYATYTSYPKIFGGLPSDPILSQSSPVTRNSKPIDKPQEPIVKSKSKTVFEELLGSSSEGGISDGDRASPKRIPGVDTKGKGRPTSPVLSKDGLERLRNLYSVNEPGTKRRKVDRVDLQISSSLSPEPLPVSTGPGRKPKLTDAEKAARTAERDAARTAKAAEREAQKEQKKAEREAKILQRSESQAMSSANKLRGSHVQTTGEMIVNISSDFYTSPAGIQLRAILTEIKVESHAPFDSPVPNIIGWRRVVTAEWNPDEDIFVPVPRKIQNENHVLTVIQAKDFVALTNAPEELDIFITKIKTTYPTCKLIVLIEGLTKLINKSKGNQSRAYAAQVRNRMREDGGREIVRVDKAAQAVDEDNVEDALLKLQVVHGCLLCHTQDGTYTAESIGYYTQHISQIPYKHAKSVLNNSANFCMDVGQVPSGKNVEDTYNKMLQTVHMSTAGVASAIQGEYPSIQKLYRAFMDNGEDVLKDIRVARTGNGKALGPAMSRKIARVLTGTNEWELES</sequence>
<keyword evidence="9" id="KW-0460">Magnesium</keyword>
<keyword evidence="10" id="KW-0233">DNA recombination</keyword>
<evidence type="ECO:0000256" key="13">
    <source>
        <dbReference type="ARBA" id="ARBA00023254"/>
    </source>
</evidence>
<dbReference type="Gene3D" id="1.10.150.670">
    <property type="entry name" value="Crossover junction endonuclease EME1, DNA-binding domain"/>
    <property type="match status" value="1"/>
</dbReference>
<reference evidence="18 19" key="1">
    <citation type="submission" date="2019-06" db="EMBL/GenBank/DDBJ databases">
        <authorList>
            <person name="Palmer J.M."/>
        </authorList>
    </citation>
    <scope>NUCLEOTIDE SEQUENCE [LARGE SCALE GENOMIC DNA]</scope>
    <source>
        <strain evidence="16 18">TWF106</strain>
        <strain evidence="17 19">TWF191</strain>
    </source>
</reference>
<evidence type="ECO:0000256" key="10">
    <source>
        <dbReference type="ARBA" id="ARBA00023172"/>
    </source>
</evidence>
<dbReference type="GO" id="GO:0000712">
    <property type="term" value="P:resolution of meiotic recombination intermediates"/>
    <property type="evidence" value="ECO:0007669"/>
    <property type="project" value="TreeGrafter"/>
</dbReference>
<dbReference type="Proteomes" id="UP000472727">
    <property type="component" value="Unassembled WGS sequence"/>
</dbReference>
<evidence type="ECO:0000256" key="1">
    <source>
        <dbReference type="ARBA" id="ARBA00001946"/>
    </source>
</evidence>
<feature type="compositionally biased region" description="Basic and acidic residues" evidence="14">
    <location>
        <begin position="254"/>
        <end position="295"/>
    </location>
</feature>
<feature type="domain" description="ERCC4" evidence="15">
    <location>
        <begin position="318"/>
        <end position="580"/>
    </location>
</feature>
<evidence type="ECO:0000256" key="3">
    <source>
        <dbReference type="ARBA" id="ARBA00005313"/>
    </source>
</evidence>
<comment type="subcellular location">
    <subcellularLocation>
        <location evidence="2">Nucleus</location>
    </subcellularLocation>
</comment>
<gene>
    <name evidence="16" type="ORF">TWF106_000656</name>
    <name evidence="17" type="ORF">TWF191_009145</name>
</gene>
<keyword evidence="5" id="KW-0479">Metal-binding</keyword>
<dbReference type="GO" id="GO:0008821">
    <property type="term" value="F:crossover junction DNA endonuclease activity"/>
    <property type="evidence" value="ECO:0007669"/>
    <property type="project" value="TreeGrafter"/>
</dbReference>
<dbReference type="GO" id="GO:0031297">
    <property type="term" value="P:replication fork processing"/>
    <property type="evidence" value="ECO:0007669"/>
    <property type="project" value="TreeGrafter"/>
</dbReference>
<dbReference type="Proteomes" id="UP000483672">
    <property type="component" value="Unassembled WGS sequence"/>
</dbReference>
<dbReference type="GO" id="GO:0005634">
    <property type="term" value="C:nucleus"/>
    <property type="evidence" value="ECO:0007669"/>
    <property type="project" value="UniProtKB-SubCell"/>
</dbReference>
<accession>A0A6G1M2X3</accession>
<dbReference type="GO" id="GO:0031573">
    <property type="term" value="P:mitotic intra-S DNA damage checkpoint signaling"/>
    <property type="evidence" value="ECO:0007669"/>
    <property type="project" value="TreeGrafter"/>
</dbReference>
<dbReference type="EMBL" id="WIWS01000107">
    <property type="protein sequence ID" value="KAF3206569.1"/>
    <property type="molecule type" value="Genomic_DNA"/>
</dbReference>
<evidence type="ECO:0000256" key="4">
    <source>
        <dbReference type="ARBA" id="ARBA00022722"/>
    </source>
</evidence>
<comment type="caution">
    <text evidence="17">The sequence shown here is derived from an EMBL/GenBank/DDBJ whole genome shotgun (WGS) entry which is preliminary data.</text>
</comment>
<name>A0A6G1M2X3_ORBOL</name>
<dbReference type="GO" id="GO:0006302">
    <property type="term" value="P:double-strand break repair"/>
    <property type="evidence" value="ECO:0007669"/>
    <property type="project" value="TreeGrafter"/>
</dbReference>
<feature type="compositionally biased region" description="Low complexity" evidence="14">
    <location>
        <begin position="232"/>
        <end position="246"/>
    </location>
</feature>
<dbReference type="CDD" id="cd20085">
    <property type="entry name" value="XPF_nuclease_Mms4"/>
    <property type="match status" value="1"/>
</dbReference>
<dbReference type="Pfam" id="PF02732">
    <property type="entry name" value="ERCC4"/>
    <property type="match status" value="1"/>
</dbReference>
<evidence type="ECO:0000259" key="15">
    <source>
        <dbReference type="SMART" id="SM00891"/>
    </source>
</evidence>
<keyword evidence="7" id="KW-0227">DNA damage</keyword>
<comment type="similarity">
    <text evidence="3">Belongs to the EME1/MMS4 family.</text>
</comment>
<evidence type="ECO:0000313" key="17">
    <source>
        <dbReference type="EMBL" id="KAF3215982.1"/>
    </source>
</evidence>
<keyword evidence="12" id="KW-0539">Nucleus</keyword>
<dbReference type="EMBL" id="WIPF01000065">
    <property type="protein sequence ID" value="KAF3215982.1"/>
    <property type="molecule type" value="Genomic_DNA"/>
</dbReference>
<evidence type="ECO:0000256" key="2">
    <source>
        <dbReference type="ARBA" id="ARBA00004123"/>
    </source>
</evidence>
<feature type="region of interest" description="Disordered" evidence="14">
    <location>
        <begin position="1"/>
        <end position="311"/>
    </location>
</feature>
<dbReference type="SMART" id="SM00891">
    <property type="entry name" value="ERCC4"/>
    <property type="match status" value="1"/>
</dbReference>
<feature type="compositionally biased region" description="Low complexity" evidence="14">
    <location>
        <begin position="73"/>
        <end position="87"/>
    </location>
</feature>
<evidence type="ECO:0000256" key="7">
    <source>
        <dbReference type="ARBA" id="ARBA00022763"/>
    </source>
</evidence>
<organism evidence="17 19">
    <name type="scientific">Orbilia oligospora</name>
    <name type="common">Nematode-trapping fungus</name>
    <name type="synonym">Arthrobotrys oligospora</name>
    <dbReference type="NCBI Taxonomy" id="2813651"/>
    <lineage>
        <taxon>Eukaryota</taxon>
        <taxon>Fungi</taxon>
        <taxon>Dikarya</taxon>
        <taxon>Ascomycota</taxon>
        <taxon>Pezizomycotina</taxon>
        <taxon>Orbiliomycetes</taxon>
        <taxon>Orbiliales</taxon>
        <taxon>Orbiliaceae</taxon>
        <taxon>Orbilia</taxon>
    </lineage>
</organism>
<keyword evidence="8" id="KW-0378">Hydrolase</keyword>
<dbReference type="InterPro" id="IPR047521">
    <property type="entry name" value="XPF_nuclease_EME1_ascomycetes"/>
</dbReference>
<dbReference type="GO" id="GO:0046872">
    <property type="term" value="F:metal ion binding"/>
    <property type="evidence" value="ECO:0007669"/>
    <property type="project" value="UniProtKB-KW"/>
</dbReference>
<evidence type="ECO:0000313" key="16">
    <source>
        <dbReference type="EMBL" id="KAF3206569.1"/>
    </source>
</evidence>
<dbReference type="GO" id="GO:0003677">
    <property type="term" value="F:DNA binding"/>
    <property type="evidence" value="ECO:0007669"/>
    <property type="project" value="InterPro"/>
</dbReference>
<evidence type="ECO:0000313" key="18">
    <source>
        <dbReference type="Proteomes" id="UP000472727"/>
    </source>
</evidence>
<feature type="compositionally biased region" description="Low complexity" evidence="14">
    <location>
        <begin position="53"/>
        <end position="64"/>
    </location>
</feature>
<dbReference type="Pfam" id="PF21292">
    <property type="entry name" value="EME1-MUS81_C"/>
    <property type="match status" value="1"/>
</dbReference>
<comment type="cofactor">
    <cofactor evidence="1">
        <name>Mg(2+)</name>
        <dbReference type="ChEBI" id="CHEBI:18420"/>
    </cofactor>
</comment>
<dbReference type="InterPro" id="IPR006166">
    <property type="entry name" value="ERCC4_domain"/>
</dbReference>
<evidence type="ECO:0000256" key="11">
    <source>
        <dbReference type="ARBA" id="ARBA00023204"/>
    </source>
</evidence>
<proteinExistence type="inferred from homology"/>
<dbReference type="Gene3D" id="3.40.50.10130">
    <property type="match status" value="1"/>
</dbReference>
<feature type="compositionally biased region" description="Polar residues" evidence="14">
    <location>
        <begin position="296"/>
        <end position="311"/>
    </location>
</feature>
<keyword evidence="11" id="KW-0234">DNA repair</keyword>
<dbReference type="InterPro" id="IPR033310">
    <property type="entry name" value="Mms4/EME1/EME2"/>
</dbReference>
<dbReference type="GO" id="GO:0048476">
    <property type="term" value="C:Holliday junction resolvase complex"/>
    <property type="evidence" value="ECO:0007669"/>
    <property type="project" value="InterPro"/>
</dbReference>
<evidence type="ECO:0000313" key="19">
    <source>
        <dbReference type="Proteomes" id="UP000483672"/>
    </source>
</evidence>
<protein>
    <recommendedName>
        <fullName evidence="15">ERCC4 domain-containing protein</fullName>
    </recommendedName>
</protein>
<evidence type="ECO:0000256" key="6">
    <source>
        <dbReference type="ARBA" id="ARBA00022759"/>
    </source>
</evidence>
<evidence type="ECO:0000256" key="9">
    <source>
        <dbReference type="ARBA" id="ARBA00022842"/>
    </source>
</evidence>
<feature type="compositionally biased region" description="Low complexity" evidence="14">
    <location>
        <begin position="165"/>
        <end position="175"/>
    </location>
</feature>
<dbReference type="PANTHER" id="PTHR21077">
    <property type="entry name" value="EME1 PROTEIN"/>
    <property type="match status" value="1"/>
</dbReference>